<feature type="non-terminal residue" evidence="1">
    <location>
        <position position="244"/>
    </location>
</feature>
<accession>A0A0D7AP46</accession>
<organism evidence="1 2">
    <name type="scientific">Fistulina hepatica ATCC 64428</name>
    <dbReference type="NCBI Taxonomy" id="1128425"/>
    <lineage>
        <taxon>Eukaryota</taxon>
        <taxon>Fungi</taxon>
        <taxon>Dikarya</taxon>
        <taxon>Basidiomycota</taxon>
        <taxon>Agaricomycotina</taxon>
        <taxon>Agaricomycetes</taxon>
        <taxon>Agaricomycetidae</taxon>
        <taxon>Agaricales</taxon>
        <taxon>Fistulinaceae</taxon>
        <taxon>Fistulina</taxon>
    </lineage>
</organism>
<reference evidence="1 2" key="1">
    <citation type="journal article" date="2015" name="Fungal Genet. Biol.">
        <title>Evolution of novel wood decay mechanisms in Agaricales revealed by the genome sequences of Fistulina hepatica and Cylindrobasidium torrendii.</title>
        <authorList>
            <person name="Floudas D."/>
            <person name="Held B.W."/>
            <person name="Riley R."/>
            <person name="Nagy L.G."/>
            <person name="Koehler G."/>
            <person name="Ransdell A.S."/>
            <person name="Younus H."/>
            <person name="Chow J."/>
            <person name="Chiniquy J."/>
            <person name="Lipzen A."/>
            <person name="Tritt A."/>
            <person name="Sun H."/>
            <person name="Haridas S."/>
            <person name="LaButti K."/>
            <person name="Ohm R.A."/>
            <person name="Kues U."/>
            <person name="Blanchette R.A."/>
            <person name="Grigoriev I.V."/>
            <person name="Minto R.E."/>
            <person name="Hibbett D.S."/>
        </authorList>
    </citation>
    <scope>NUCLEOTIDE SEQUENCE [LARGE SCALE GENOMIC DNA]</scope>
    <source>
        <strain evidence="1 2">ATCC 64428</strain>
    </source>
</reference>
<gene>
    <name evidence="1" type="ORF">FISHEDRAFT_8198</name>
</gene>
<evidence type="ECO:0000313" key="1">
    <source>
        <dbReference type="EMBL" id="KIY53091.1"/>
    </source>
</evidence>
<sequence length="244" mass="27026">MLVLNPDFERAKLPSAATKLVASLNNICVSTDVLETEETQECDLDARKLAYVCPVKGTEAQTPSATNRSIAQFLARKRARNNASNCAEFLDSSRKMQDGEPSCARVDAKAVDGDSQVKYDIAKNEGGPLRETVHGISNGVDATKAEGGTEKSSHNAPPHTELEERVQNIEAHAAIRYGKQRFLALRPVYQLIRYMGAVPSMPTTLEARIKFLEDHLIKIEREHPPWAALHFYQPDRGWPPPPPL</sequence>
<name>A0A0D7AP46_9AGAR</name>
<dbReference type="Proteomes" id="UP000054144">
    <property type="component" value="Unassembled WGS sequence"/>
</dbReference>
<dbReference type="AlphaFoldDB" id="A0A0D7AP46"/>
<keyword evidence="2" id="KW-1185">Reference proteome</keyword>
<dbReference type="OrthoDB" id="5531344at2759"/>
<proteinExistence type="predicted"/>
<protein>
    <submittedName>
        <fullName evidence="1">Uncharacterized protein</fullName>
    </submittedName>
</protein>
<dbReference type="EMBL" id="KN881628">
    <property type="protein sequence ID" value="KIY53091.1"/>
    <property type="molecule type" value="Genomic_DNA"/>
</dbReference>
<evidence type="ECO:0000313" key="2">
    <source>
        <dbReference type="Proteomes" id="UP000054144"/>
    </source>
</evidence>